<dbReference type="SUPFAM" id="SSF143100">
    <property type="entry name" value="TTHA1013/TTHA0281-like"/>
    <property type="match status" value="1"/>
</dbReference>
<dbReference type="EMBL" id="LAZR01011382">
    <property type="protein sequence ID" value="KKM62003.1"/>
    <property type="molecule type" value="Genomic_DNA"/>
</dbReference>
<name>A0A0F9IXI7_9ZZZZ</name>
<dbReference type="InterPro" id="IPR035069">
    <property type="entry name" value="TTHA1013/TTHA0281-like"/>
</dbReference>
<evidence type="ECO:0000313" key="1">
    <source>
        <dbReference type="EMBL" id="KKM62003.1"/>
    </source>
</evidence>
<evidence type="ECO:0008006" key="2">
    <source>
        <dbReference type="Google" id="ProtNLM"/>
    </source>
</evidence>
<organism evidence="1">
    <name type="scientific">marine sediment metagenome</name>
    <dbReference type="NCBI Taxonomy" id="412755"/>
    <lineage>
        <taxon>unclassified sequences</taxon>
        <taxon>metagenomes</taxon>
        <taxon>ecological metagenomes</taxon>
    </lineage>
</organism>
<gene>
    <name evidence="1" type="ORF">LCGC14_1526130</name>
</gene>
<protein>
    <recommendedName>
        <fullName evidence="2">HicB-like antitoxin of toxin-antitoxin system domain-containing protein</fullName>
    </recommendedName>
</protein>
<accession>A0A0F9IXI7</accession>
<comment type="caution">
    <text evidence="1">The sequence shown here is derived from an EMBL/GenBank/DDBJ whole genome shotgun (WGS) entry which is preliminary data.</text>
</comment>
<dbReference type="AlphaFoldDB" id="A0A0F9IXI7"/>
<sequence length="96" mass="11206">MKDKYIIDNLPKEYVLNEPLIVTVEHSSKDDFIACFYDVNIYGYGDTISEALDDLKELMIDQLEFLLKEKEQVILGLTPQKQLDVLCRHIRKRSVS</sequence>
<proteinExistence type="predicted"/>
<reference evidence="1" key="1">
    <citation type="journal article" date="2015" name="Nature">
        <title>Complex archaea that bridge the gap between prokaryotes and eukaryotes.</title>
        <authorList>
            <person name="Spang A."/>
            <person name="Saw J.H."/>
            <person name="Jorgensen S.L."/>
            <person name="Zaremba-Niedzwiedzka K."/>
            <person name="Martijn J."/>
            <person name="Lind A.E."/>
            <person name="van Eijk R."/>
            <person name="Schleper C."/>
            <person name="Guy L."/>
            <person name="Ettema T.J."/>
        </authorList>
    </citation>
    <scope>NUCLEOTIDE SEQUENCE</scope>
</reference>